<dbReference type="AlphaFoldDB" id="A0A7L4ZR48"/>
<sequence>MNAKTILKKKLLLFTLFIGLLLVNTGNVLSQNILCEPCTELSKYISPNRADYFILKSEYQPPKHLTKEWKKFPTVRKIEMAYAAFERKGNGEKFLAKLSTDIRKEIGAIGHEEILQPLFEVEIKKKLKFRYPKKYSQIELDKPIQKQILTISKYTETGALGGIRGVLRRMDLSEDLVYKILRKSNSFIDAFEQGLARAKIPPSQQERIRRLVQDLMKKHPAAKHDKKLVQFIERHKKMRDQITKIVIDELLSQNDIVAIFDIEDKKKSIIGSKKYQDFLKVAPDDEVKKLTLSSLKKTAASKTVCKEALFEVLKGNSSISDLSTHNTIDKFITSKTEEILVSSFNVTEEKISQDLKTSKKEFRQLFSHQTQNNEKLKLLMTELANTRMDNISNNTFAEIDLYYNKVDEHLNSISSDSRWEKIRKDFRERIKYDDMRFNKNQIGVFESVLEHWDRHKSKNKFKWYNNKIFNLEKQFYNFSKPSGKIKACWGFILQQQDWDGAAYHYLYIARDSKATGQPYYLLKYYYNSIWEGDNLNSLYNKNTDIWVGKLCPPH</sequence>
<dbReference type="Proteomes" id="UP000464657">
    <property type="component" value="Chromosome"/>
</dbReference>
<proteinExistence type="predicted"/>
<evidence type="ECO:0000313" key="1">
    <source>
        <dbReference type="EMBL" id="QHI38666.1"/>
    </source>
</evidence>
<dbReference type="OrthoDB" id="9955381at2"/>
<keyword evidence="2" id="KW-1185">Reference proteome</keyword>
<protein>
    <submittedName>
        <fullName evidence="1">Uncharacterized protein</fullName>
    </submittedName>
</protein>
<accession>A0A7L4ZR48</accession>
<gene>
    <name evidence="1" type="ORF">IMCC3317_40600</name>
</gene>
<dbReference type="RefSeq" id="WP_160131203.1">
    <property type="nucleotide sequence ID" value="NZ_CP019288.1"/>
</dbReference>
<evidence type="ECO:0000313" key="2">
    <source>
        <dbReference type="Proteomes" id="UP000464657"/>
    </source>
</evidence>
<reference evidence="1 2" key="1">
    <citation type="journal article" date="2013" name="Int. J. Syst. Evol. Microbiol.">
        <title>Kordia antarctica sp. nov., isolated from Antarctic seawater.</title>
        <authorList>
            <person name="Baek K."/>
            <person name="Choi A."/>
            <person name="Kang I."/>
            <person name="Lee K."/>
            <person name="Cho J.C."/>
        </authorList>
    </citation>
    <scope>NUCLEOTIDE SEQUENCE [LARGE SCALE GENOMIC DNA]</scope>
    <source>
        <strain evidence="1 2">IMCC3317</strain>
    </source>
</reference>
<dbReference type="KEGG" id="kan:IMCC3317_40600"/>
<dbReference type="EMBL" id="CP019288">
    <property type="protein sequence ID" value="QHI38666.1"/>
    <property type="molecule type" value="Genomic_DNA"/>
</dbReference>
<organism evidence="1 2">
    <name type="scientific">Kordia antarctica</name>
    <dbReference type="NCBI Taxonomy" id="1218801"/>
    <lineage>
        <taxon>Bacteria</taxon>
        <taxon>Pseudomonadati</taxon>
        <taxon>Bacteroidota</taxon>
        <taxon>Flavobacteriia</taxon>
        <taxon>Flavobacteriales</taxon>
        <taxon>Flavobacteriaceae</taxon>
        <taxon>Kordia</taxon>
    </lineage>
</organism>
<name>A0A7L4ZR48_9FLAO</name>